<keyword evidence="4" id="KW-1185">Reference proteome</keyword>
<gene>
    <name evidence="3" type="ORF">ACHAWU_004950</name>
</gene>
<sequence length="846" mass="94199">MGNSTNDDQPQQQTHRWLYPKIIFVVLFVFGAATTISTHFQLSSSSLLLSSSGNDTGGVKVKVASSSSSSSSSNGLSDAESSSSTTISNTNANAVMDKLKTTSHSTSVGDGFTDDDDDVDANSTVSAAPLSPSTHDAINENITTTSNNASMNHHYESKNSSTSSTGHSDSSSGSSNGMHVCTCLTNTHPMNSNLSPTPPKRLRWLHIPKTGTSFVSTLWSYMTTTEQRYIDLAVNSQWCSKGTTAFYSMYDFALMRRYPWEMYGAPNMIPSSSSSSGGGGGGKSTIRLDSNLPLGLVGGTQHQPLAQNLNDKSFTSSHRYQRLQKHWKKFGSEIFEHNFTVATFFRQPEDRIISAFYDGRHANGFTPGLYKELIALSRIPTTSPTTTTTTKHLCKIGNVTYHNPLECYARYPGIAGCMSRMLTGETCADGLLQESGLENLPEAIDVIMNHLEFVGLMEEWNESICQFHRLYTGRIVDNQVEDSIRRGQQRRQWIPPLQGEFSNVHKSTKKQDYGLEDLHGFTDVADRVIYEAAKLKFQQMVGGEKCYRYMTWDEIIEERREKNNGDDGYLPHLKVDDDGKVCQPKSCSDLGKQCGEWDDGCGKTIICGMCNIARTGLPSTWRVKCVEGQCIDYCPPWDEKGYWFLSDNSPSVMTQITDEIAIQDRSYLSPVDAITICELACNKSNNDDSKRHGKVLKSSFVSSGLCRCGTTPKILNANLTLEDFSKAHDLNEMCSTNKARNSAILTEKETQPICCPYIDEKANPPKGWKRQYVMASVNLEGEYFDHVRIECGGFQECESVARKKKAELAVFDLFNSMCYLARNVFDLKNMYTVTKDNQYRYSLELR</sequence>
<evidence type="ECO:0008006" key="5">
    <source>
        <dbReference type="Google" id="ProtNLM"/>
    </source>
</evidence>
<feature type="region of interest" description="Disordered" evidence="1">
    <location>
        <begin position="104"/>
        <end position="173"/>
    </location>
</feature>
<dbReference type="InterPro" id="IPR027417">
    <property type="entry name" value="P-loop_NTPase"/>
</dbReference>
<feature type="compositionally biased region" description="Low complexity" evidence="1">
    <location>
        <begin position="65"/>
        <end position="89"/>
    </location>
</feature>
<evidence type="ECO:0000313" key="4">
    <source>
        <dbReference type="Proteomes" id="UP001530293"/>
    </source>
</evidence>
<dbReference type="Proteomes" id="UP001530293">
    <property type="component" value="Unassembled WGS sequence"/>
</dbReference>
<dbReference type="Gene3D" id="3.40.50.300">
    <property type="entry name" value="P-loop containing nucleotide triphosphate hydrolases"/>
    <property type="match status" value="1"/>
</dbReference>
<keyword evidence="2" id="KW-0812">Transmembrane</keyword>
<feature type="compositionally biased region" description="Polar residues" evidence="1">
    <location>
        <begin position="131"/>
        <end position="151"/>
    </location>
</feature>
<feature type="region of interest" description="Disordered" evidence="1">
    <location>
        <begin position="58"/>
        <end position="89"/>
    </location>
</feature>
<name>A0ABD3MND0_9STRA</name>
<feature type="compositionally biased region" description="Low complexity" evidence="1">
    <location>
        <begin position="158"/>
        <end position="173"/>
    </location>
</feature>
<evidence type="ECO:0000313" key="3">
    <source>
        <dbReference type="EMBL" id="KAL3764444.1"/>
    </source>
</evidence>
<comment type="caution">
    <text evidence="3">The sequence shown here is derived from an EMBL/GenBank/DDBJ whole genome shotgun (WGS) entry which is preliminary data.</text>
</comment>
<evidence type="ECO:0000256" key="2">
    <source>
        <dbReference type="SAM" id="Phobius"/>
    </source>
</evidence>
<accession>A0ABD3MND0</accession>
<keyword evidence="2" id="KW-1133">Transmembrane helix</keyword>
<dbReference type="AlphaFoldDB" id="A0ABD3MND0"/>
<keyword evidence="2" id="KW-0472">Membrane</keyword>
<protein>
    <recommendedName>
        <fullName evidence="5">Sulfotransferase</fullName>
    </recommendedName>
</protein>
<dbReference type="EMBL" id="JALLBG020000105">
    <property type="protein sequence ID" value="KAL3764444.1"/>
    <property type="molecule type" value="Genomic_DNA"/>
</dbReference>
<evidence type="ECO:0000256" key="1">
    <source>
        <dbReference type="SAM" id="MobiDB-lite"/>
    </source>
</evidence>
<proteinExistence type="predicted"/>
<reference evidence="3 4" key="1">
    <citation type="submission" date="2024-10" db="EMBL/GenBank/DDBJ databases">
        <title>Updated reference genomes for cyclostephanoid diatoms.</title>
        <authorList>
            <person name="Roberts W.R."/>
            <person name="Alverson A.J."/>
        </authorList>
    </citation>
    <scope>NUCLEOTIDE SEQUENCE [LARGE SCALE GENOMIC DNA]</scope>
    <source>
        <strain evidence="3 4">AJA232-27</strain>
    </source>
</reference>
<organism evidence="3 4">
    <name type="scientific">Discostella pseudostelligera</name>
    <dbReference type="NCBI Taxonomy" id="259834"/>
    <lineage>
        <taxon>Eukaryota</taxon>
        <taxon>Sar</taxon>
        <taxon>Stramenopiles</taxon>
        <taxon>Ochrophyta</taxon>
        <taxon>Bacillariophyta</taxon>
        <taxon>Coscinodiscophyceae</taxon>
        <taxon>Thalassiosirophycidae</taxon>
        <taxon>Stephanodiscales</taxon>
        <taxon>Stephanodiscaceae</taxon>
        <taxon>Discostella</taxon>
    </lineage>
</organism>
<feature type="transmembrane region" description="Helical" evidence="2">
    <location>
        <begin position="22"/>
        <end position="42"/>
    </location>
</feature>